<evidence type="ECO:0000313" key="2">
    <source>
        <dbReference type="Proteomes" id="UP000593719"/>
    </source>
</evidence>
<dbReference type="InterPro" id="IPR000944">
    <property type="entry name" value="Tscrpt_reg_Rrf2"/>
</dbReference>
<protein>
    <submittedName>
        <fullName evidence="1">Rrf2 family transcriptional regulator</fullName>
    </submittedName>
</protein>
<evidence type="ECO:0000313" key="1">
    <source>
        <dbReference type="EMBL" id="QOP42615.1"/>
    </source>
</evidence>
<dbReference type="Proteomes" id="UP000593719">
    <property type="component" value="Chromosome"/>
</dbReference>
<gene>
    <name evidence="1" type="ORF">FJR45_01035</name>
</gene>
<dbReference type="GO" id="GO:0005829">
    <property type="term" value="C:cytosol"/>
    <property type="evidence" value="ECO:0007669"/>
    <property type="project" value="TreeGrafter"/>
</dbReference>
<dbReference type="Gene3D" id="1.10.10.10">
    <property type="entry name" value="Winged helix-like DNA-binding domain superfamily/Winged helix DNA-binding domain"/>
    <property type="match status" value="1"/>
</dbReference>
<name>A0A7M1AZ21_9BACT</name>
<dbReference type="EMBL" id="CP041235">
    <property type="protein sequence ID" value="QOP42615.1"/>
    <property type="molecule type" value="Genomic_DNA"/>
</dbReference>
<organism evidence="1 2">
    <name type="scientific">Sulfurimonas sediminis</name>
    <dbReference type="NCBI Taxonomy" id="2590020"/>
    <lineage>
        <taxon>Bacteria</taxon>
        <taxon>Pseudomonadati</taxon>
        <taxon>Campylobacterota</taxon>
        <taxon>Epsilonproteobacteria</taxon>
        <taxon>Campylobacterales</taxon>
        <taxon>Sulfurimonadaceae</taxon>
        <taxon>Sulfurimonas</taxon>
    </lineage>
</organism>
<dbReference type="PANTHER" id="PTHR33221">
    <property type="entry name" value="WINGED HELIX-TURN-HELIX TRANSCRIPTIONAL REGULATOR, RRF2 FAMILY"/>
    <property type="match status" value="1"/>
</dbReference>
<dbReference type="SUPFAM" id="SSF46785">
    <property type="entry name" value="Winged helix' DNA-binding domain"/>
    <property type="match status" value="1"/>
</dbReference>
<dbReference type="GO" id="GO:0003700">
    <property type="term" value="F:DNA-binding transcription factor activity"/>
    <property type="evidence" value="ECO:0007669"/>
    <property type="project" value="TreeGrafter"/>
</dbReference>
<reference evidence="1 2" key="1">
    <citation type="submission" date="2019-06" db="EMBL/GenBank/DDBJ databases">
        <title>Sulfurimonas gotlandica sp. nov., a chemoautotrophic and psychrotolerant epsilonproteobacterium isolated from a pelagic redoxcline, and an emended description of the genus Sulfurimonas.</title>
        <authorList>
            <person name="Wang S."/>
            <person name="Jiang L."/>
            <person name="Shao Z."/>
        </authorList>
    </citation>
    <scope>NUCLEOTIDE SEQUENCE [LARGE SCALE GENOMIC DNA]</scope>
    <source>
        <strain evidence="1 2">S2-6</strain>
    </source>
</reference>
<proteinExistence type="predicted"/>
<dbReference type="Pfam" id="PF02082">
    <property type="entry name" value="Rrf2"/>
    <property type="match status" value="1"/>
</dbReference>
<keyword evidence="2" id="KW-1185">Reference proteome</keyword>
<sequence length="137" mass="15612">MHFSKTTEYAIRVLSYLDRYPNKAHSASFLHKELGLPYKYLTKLMTQLEKQDLVNVLKGRNGGFNLAKDSEQIFLCDILEAIGEPLEFDRCILGFEMCDASNPCALHSQWIEPKINIENMLQTTSLASLANDIKTKI</sequence>
<dbReference type="AlphaFoldDB" id="A0A7M1AZ21"/>
<dbReference type="PANTHER" id="PTHR33221:SF15">
    <property type="entry name" value="HTH-TYPE TRANSCRIPTIONAL REGULATOR YWGB-RELATED"/>
    <property type="match status" value="1"/>
</dbReference>
<dbReference type="InterPro" id="IPR036390">
    <property type="entry name" value="WH_DNA-bd_sf"/>
</dbReference>
<dbReference type="NCBIfam" id="TIGR00738">
    <property type="entry name" value="rrf2_super"/>
    <property type="match status" value="1"/>
</dbReference>
<dbReference type="RefSeq" id="WP_193150973.1">
    <property type="nucleotide sequence ID" value="NZ_CP041235.1"/>
</dbReference>
<accession>A0A7M1AZ21</accession>
<dbReference type="KEGG" id="ssei:FJR45_01035"/>
<dbReference type="PROSITE" id="PS51197">
    <property type="entry name" value="HTH_RRF2_2"/>
    <property type="match status" value="1"/>
</dbReference>
<dbReference type="InterPro" id="IPR036388">
    <property type="entry name" value="WH-like_DNA-bd_sf"/>
</dbReference>